<gene>
    <name evidence="3" type="ORF">ACFO4N_08080</name>
</gene>
<protein>
    <submittedName>
        <fullName evidence="3">DinB family protein</fullName>
    </submittedName>
</protein>
<evidence type="ECO:0000313" key="4">
    <source>
        <dbReference type="Proteomes" id="UP001596022"/>
    </source>
</evidence>
<dbReference type="EMBL" id="JBHSFW010000002">
    <property type="protein sequence ID" value="MFC4618694.1"/>
    <property type="molecule type" value="Genomic_DNA"/>
</dbReference>
<dbReference type="RefSeq" id="WP_376845742.1">
    <property type="nucleotide sequence ID" value="NZ_JBHSFW010000002.1"/>
</dbReference>
<keyword evidence="2" id="KW-0479">Metal-binding</keyword>
<dbReference type="SUPFAM" id="SSF109854">
    <property type="entry name" value="DinB/YfiT-like putative metalloenzymes"/>
    <property type="match status" value="1"/>
</dbReference>
<reference evidence="4" key="1">
    <citation type="journal article" date="2019" name="Int. J. Syst. Evol. Microbiol.">
        <title>The Global Catalogue of Microorganisms (GCM) 10K type strain sequencing project: providing services to taxonomists for standard genome sequencing and annotation.</title>
        <authorList>
            <consortium name="The Broad Institute Genomics Platform"/>
            <consortium name="The Broad Institute Genome Sequencing Center for Infectious Disease"/>
            <person name="Wu L."/>
            <person name="Ma J."/>
        </authorList>
    </citation>
    <scope>NUCLEOTIDE SEQUENCE [LARGE SCALE GENOMIC DNA]</scope>
    <source>
        <strain evidence="4">CGMCC 1.16306</strain>
    </source>
</reference>
<keyword evidence="4" id="KW-1185">Reference proteome</keyword>
<dbReference type="Gene3D" id="1.20.120.450">
    <property type="entry name" value="dinb family like domain"/>
    <property type="match status" value="1"/>
</dbReference>
<proteinExistence type="inferred from homology"/>
<sequence length="162" mass="19063">MDAVSTFKNELLKELEVGIRSMTGLLEKVKPKDWDYRPAANMRTLQELAWHIIAIPEVDLNIWLEKDQATIKELESKYEHITSTEEMIRAMNDGYQQYKAAMLALSDEDFLTKKTTPFYLEKGEPMVHWLVEEVSHLFHHRAQFFNYLKQLGYDVSMSDLYV</sequence>
<comment type="similarity">
    <text evidence="1">Belongs to the DinB family.</text>
</comment>
<dbReference type="Proteomes" id="UP001596022">
    <property type="component" value="Unassembled WGS sequence"/>
</dbReference>
<evidence type="ECO:0000256" key="1">
    <source>
        <dbReference type="ARBA" id="ARBA00008635"/>
    </source>
</evidence>
<organism evidence="3 4">
    <name type="scientific">Camelliibacillus cellulosilyticus</name>
    <dbReference type="NCBI Taxonomy" id="2174486"/>
    <lineage>
        <taxon>Bacteria</taxon>
        <taxon>Bacillati</taxon>
        <taxon>Bacillota</taxon>
        <taxon>Bacilli</taxon>
        <taxon>Bacillales</taxon>
        <taxon>Sporolactobacillaceae</taxon>
        <taxon>Camelliibacillus</taxon>
    </lineage>
</organism>
<comment type="caution">
    <text evidence="3">The sequence shown here is derived from an EMBL/GenBank/DDBJ whole genome shotgun (WGS) entry which is preliminary data.</text>
</comment>
<accession>A0ABV9GND6</accession>
<dbReference type="Pfam" id="PF05163">
    <property type="entry name" value="DinB"/>
    <property type="match status" value="1"/>
</dbReference>
<evidence type="ECO:0000256" key="2">
    <source>
        <dbReference type="ARBA" id="ARBA00022723"/>
    </source>
</evidence>
<dbReference type="InterPro" id="IPR007837">
    <property type="entry name" value="DinB"/>
</dbReference>
<name>A0ABV9GND6_9BACL</name>
<evidence type="ECO:0000313" key="3">
    <source>
        <dbReference type="EMBL" id="MFC4618694.1"/>
    </source>
</evidence>
<dbReference type="InterPro" id="IPR034660">
    <property type="entry name" value="DinB/YfiT-like"/>
</dbReference>